<keyword evidence="8 10" id="KW-0456">Lyase</keyword>
<evidence type="ECO:0000256" key="1">
    <source>
        <dbReference type="ARBA" id="ARBA00001913"/>
    </source>
</evidence>
<dbReference type="PANTHER" id="PTHR43050">
    <property type="entry name" value="SERINE / THREONINE RACEMASE FAMILY MEMBER"/>
    <property type="match status" value="1"/>
</dbReference>
<dbReference type="PROSITE" id="PS00165">
    <property type="entry name" value="DEHYDRATASE_SER_THR"/>
    <property type="match status" value="1"/>
</dbReference>
<dbReference type="GO" id="GO:0005524">
    <property type="term" value="F:ATP binding"/>
    <property type="evidence" value="ECO:0007669"/>
    <property type="project" value="TreeGrafter"/>
</dbReference>
<reference evidence="10 11" key="1">
    <citation type="submission" date="2020-08" db="EMBL/GenBank/DDBJ databases">
        <title>Genomic Encyclopedia of Type Strains, Phase III (KMG-III): the genomes of soil and plant-associated and newly described type strains.</title>
        <authorList>
            <person name="Whitman W."/>
        </authorList>
    </citation>
    <scope>NUCLEOTIDE SEQUENCE [LARGE SCALE GENOMIC DNA]</scope>
    <source>
        <strain evidence="10 11">CECT 8799</strain>
    </source>
</reference>
<evidence type="ECO:0000256" key="4">
    <source>
        <dbReference type="ARBA" id="ARBA00001946"/>
    </source>
</evidence>
<comment type="cofactor">
    <cofactor evidence="4">
        <name>Mg(2+)</name>
        <dbReference type="ChEBI" id="CHEBI:18420"/>
    </cofactor>
</comment>
<accession>A0A7W4WEU8</accession>
<sequence length="356" mass="37640">MTRSPLRCQLSPIADYHDGFVDTMPTDRNDLPTSAEVFTAAQNIAGRIHRTPLISSGQINGITGANLWFKCEHLQKVGAFKARGASNALAQLPPETRRVATHSSGNHGAALAWAAAERGLACIVVMPETVPAAKRAAVAGYGAEIVTCGATQDEREAALKKVVAETGAHVVPPFDDRRIIAGQGTVALEIMQQCREQGFTPDIVMAPVGGGGLLAGVGLAIAALAPDVLVIGAEPAGADDAQRSLRGGVHITSQEPRTIADGLRTTLGRRNYAIARRTVRDVVTVSERGIVEAMRLLWTRTKQLVEPSAAVPLAAVLEHGARFRNKNVALVLTGGNMDLDRVAELFSESSEEDESP</sequence>
<dbReference type="GO" id="GO:0018114">
    <property type="term" value="F:threonine racemase activity"/>
    <property type="evidence" value="ECO:0007669"/>
    <property type="project" value="TreeGrafter"/>
</dbReference>
<dbReference type="InterPro" id="IPR001926">
    <property type="entry name" value="TrpB-like_PALP"/>
</dbReference>
<keyword evidence="6" id="KW-0460">Magnesium</keyword>
<dbReference type="FunFam" id="3.40.50.1100:FF:000007">
    <property type="entry name" value="L-threonine dehydratase catabolic TdcB"/>
    <property type="match status" value="1"/>
</dbReference>
<dbReference type="InterPro" id="IPR036052">
    <property type="entry name" value="TrpB-like_PALP_sf"/>
</dbReference>
<dbReference type="AlphaFoldDB" id="A0A7W4WEU8"/>
<dbReference type="GO" id="GO:0030378">
    <property type="term" value="F:serine racemase activity"/>
    <property type="evidence" value="ECO:0007669"/>
    <property type="project" value="TreeGrafter"/>
</dbReference>
<dbReference type="PANTHER" id="PTHR43050:SF1">
    <property type="entry name" value="SERINE RACEMASE"/>
    <property type="match status" value="1"/>
</dbReference>
<dbReference type="GO" id="GO:0003941">
    <property type="term" value="F:L-serine ammonia-lyase activity"/>
    <property type="evidence" value="ECO:0007669"/>
    <property type="project" value="TreeGrafter"/>
</dbReference>
<evidence type="ECO:0000313" key="10">
    <source>
        <dbReference type="EMBL" id="MBB3062942.1"/>
    </source>
</evidence>
<evidence type="ECO:0000256" key="2">
    <source>
        <dbReference type="ARBA" id="ARBA00001933"/>
    </source>
</evidence>
<dbReference type="GO" id="GO:0000287">
    <property type="term" value="F:magnesium ion binding"/>
    <property type="evidence" value="ECO:0007669"/>
    <property type="project" value="TreeGrafter"/>
</dbReference>
<dbReference type="InterPro" id="IPR000634">
    <property type="entry name" value="Ser/Thr_deHydtase_PyrdxlP-BS"/>
</dbReference>
<gene>
    <name evidence="10" type="ORF">FHS09_003793</name>
</gene>
<evidence type="ECO:0000256" key="6">
    <source>
        <dbReference type="ARBA" id="ARBA00022842"/>
    </source>
</evidence>
<evidence type="ECO:0000256" key="7">
    <source>
        <dbReference type="ARBA" id="ARBA00022898"/>
    </source>
</evidence>
<dbReference type="CDD" id="cd01562">
    <property type="entry name" value="Thr-dehyd"/>
    <property type="match status" value="1"/>
</dbReference>
<dbReference type="EC" id="4.3.1.19" evidence="10"/>
<dbReference type="RefSeq" id="WP_246395135.1">
    <property type="nucleotide sequence ID" value="NZ_JACHWZ010000022.1"/>
</dbReference>
<evidence type="ECO:0000313" key="11">
    <source>
        <dbReference type="Proteomes" id="UP000535937"/>
    </source>
</evidence>
<keyword evidence="7" id="KW-0663">Pyridoxal phosphate</keyword>
<comment type="cofactor">
    <cofactor evidence="1">
        <name>Ca(2+)</name>
        <dbReference type="ChEBI" id="CHEBI:29108"/>
    </cofactor>
</comment>
<dbReference type="Gene3D" id="3.40.50.1100">
    <property type="match status" value="2"/>
</dbReference>
<dbReference type="GO" id="GO:0070179">
    <property type="term" value="P:D-serine biosynthetic process"/>
    <property type="evidence" value="ECO:0007669"/>
    <property type="project" value="TreeGrafter"/>
</dbReference>
<evidence type="ECO:0000256" key="3">
    <source>
        <dbReference type="ARBA" id="ARBA00001936"/>
    </source>
</evidence>
<comment type="similarity">
    <text evidence="5">Belongs to the serine/threonine dehydratase family.</text>
</comment>
<organism evidence="10 11">
    <name type="scientific">Microbulbifer rhizosphaerae</name>
    <dbReference type="NCBI Taxonomy" id="1562603"/>
    <lineage>
        <taxon>Bacteria</taxon>
        <taxon>Pseudomonadati</taxon>
        <taxon>Pseudomonadota</taxon>
        <taxon>Gammaproteobacteria</taxon>
        <taxon>Cellvibrionales</taxon>
        <taxon>Microbulbiferaceae</taxon>
        <taxon>Microbulbifer</taxon>
    </lineage>
</organism>
<evidence type="ECO:0000256" key="5">
    <source>
        <dbReference type="ARBA" id="ARBA00010869"/>
    </source>
</evidence>
<dbReference type="SUPFAM" id="SSF53686">
    <property type="entry name" value="Tryptophan synthase beta subunit-like PLP-dependent enzymes"/>
    <property type="match status" value="1"/>
</dbReference>
<proteinExistence type="inferred from homology"/>
<evidence type="ECO:0000259" key="9">
    <source>
        <dbReference type="Pfam" id="PF00291"/>
    </source>
</evidence>
<name>A0A7W4WEU8_9GAMM</name>
<dbReference type="GO" id="GO:0004794">
    <property type="term" value="F:threonine deaminase activity"/>
    <property type="evidence" value="ECO:0007669"/>
    <property type="project" value="UniProtKB-EC"/>
</dbReference>
<keyword evidence="11" id="KW-1185">Reference proteome</keyword>
<comment type="caution">
    <text evidence="10">The sequence shown here is derived from an EMBL/GenBank/DDBJ whole genome shotgun (WGS) entry which is preliminary data.</text>
</comment>
<dbReference type="Pfam" id="PF00291">
    <property type="entry name" value="PALP"/>
    <property type="match status" value="1"/>
</dbReference>
<comment type="cofactor">
    <cofactor evidence="3">
        <name>Mn(2+)</name>
        <dbReference type="ChEBI" id="CHEBI:29035"/>
    </cofactor>
</comment>
<protein>
    <submittedName>
        <fullName evidence="10">Threonine dehydratase</fullName>
        <ecNumber evidence="10">4.3.1.19</ecNumber>
    </submittedName>
</protein>
<dbReference type="EMBL" id="JACHWZ010000022">
    <property type="protein sequence ID" value="MBB3062942.1"/>
    <property type="molecule type" value="Genomic_DNA"/>
</dbReference>
<evidence type="ECO:0000256" key="8">
    <source>
        <dbReference type="ARBA" id="ARBA00023239"/>
    </source>
</evidence>
<dbReference type="Proteomes" id="UP000535937">
    <property type="component" value="Unassembled WGS sequence"/>
</dbReference>
<dbReference type="GO" id="GO:0030170">
    <property type="term" value="F:pyridoxal phosphate binding"/>
    <property type="evidence" value="ECO:0007669"/>
    <property type="project" value="InterPro"/>
</dbReference>
<comment type="cofactor">
    <cofactor evidence="2">
        <name>pyridoxal 5'-phosphate</name>
        <dbReference type="ChEBI" id="CHEBI:597326"/>
    </cofactor>
</comment>
<dbReference type="FunFam" id="3.40.50.1100:FF:000005">
    <property type="entry name" value="Threonine dehydratase catabolic"/>
    <property type="match status" value="1"/>
</dbReference>
<feature type="domain" description="Tryptophan synthase beta chain-like PALP" evidence="9">
    <location>
        <begin position="47"/>
        <end position="334"/>
    </location>
</feature>